<proteinExistence type="predicted"/>
<dbReference type="AlphaFoldDB" id="S7ZQH5"/>
<feature type="compositionally biased region" description="Acidic residues" evidence="1">
    <location>
        <begin position="73"/>
        <end position="82"/>
    </location>
</feature>
<feature type="compositionally biased region" description="Basic and acidic residues" evidence="1">
    <location>
        <begin position="83"/>
        <end position="92"/>
    </location>
</feature>
<evidence type="ECO:0000313" key="2">
    <source>
        <dbReference type="EMBL" id="EPS30881.1"/>
    </source>
</evidence>
<protein>
    <submittedName>
        <fullName evidence="2">Uncharacterized protein</fullName>
    </submittedName>
</protein>
<name>S7ZQH5_PENO1</name>
<evidence type="ECO:0000256" key="1">
    <source>
        <dbReference type="SAM" id="MobiDB-lite"/>
    </source>
</evidence>
<dbReference type="EMBL" id="KB644412">
    <property type="protein sequence ID" value="EPS30881.1"/>
    <property type="molecule type" value="Genomic_DNA"/>
</dbReference>
<evidence type="ECO:0000313" key="3">
    <source>
        <dbReference type="Proteomes" id="UP000019376"/>
    </source>
</evidence>
<keyword evidence="3" id="KW-1185">Reference proteome</keyword>
<sequence>MDELLPGASFFEDITLSALGLHLHWLFRTFASEQLATKKPNKRNLVRNRNRKSSDLTAATNPIQETRFAGEFKEEEEEDDEKEDHKRIGMLI</sequence>
<dbReference type="Proteomes" id="UP000019376">
    <property type="component" value="Unassembled WGS sequence"/>
</dbReference>
<accession>S7ZQH5</accession>
<reference evidence="2 3" key="1">
    <citation type="journal article" date="2013" name="PLoS ONE">
        <title>Genomic and secretomic analyses reveal unique features of the lignocellulolytic enzyme system of Penicillium decumbens.</title>
        <authorList>
            <person name="Liu G."/>
            <person name="Zhang L."/>
            <person name="Wei X."/>
            <person name="Zou G."/>
            <person name="Qin Y."/>
            <person name="Ma L."/>
            <person name="Li J."/>
            <person name="Zheng H."/>
            <person name="Wang S."/>
            <person name="Wang C."/>
            <person name="Xun L."/>
            <person name="Zhao G.-P."/>
            <person name="Zhou Z."/>
            <person name="Qu Y."/>
        </authorList>
    </citation>
    <scope>NUCLEOTIDE SEQUENCE [LARGE SCALE GENOMIC DNA]</scope>
    <source>
        <strain evidence="3">114-2 / CGMCC 5302</strain>
    </source>
</reference>
<dbReference type="HOGENOM" id="CLU_2414001_0_0_1"/>
<gene>
    <name evidence="2" type="ORF">PDE_05833</name>
</gene>
<organism evidence="2 3">
    <name type="scientific">Penicillium oxalicum (strain 114-2 / CGMCC 5302)</name>
    <name type="common">Penicillium decumbens</name>
    <dbReference type="NCBI Taxonomy" id="933388"/>
    <lineage>
        <taxon>Eukaryota</taxon>
        <taxon>Fungi</taxon>
        <taxon>Dikarya</taxon>
        <taxon>Ascomycota</taxon>
        <taxon>Pezizomycotina</taxon>
        <taxon>Eurotiomycetes</taxon>
        <taxon>Eurotiomycetidae</taxon>
        <taxon>Eurotiales</taxon>
        <taxon>Aspergillaceae</taxon>
        <taxon>Penicillium</taxon>
    </lineage>
</organism>
<feature type="region of interest" description="Disordered" evidence="1">
    <location>
        <begin position="70"/>
        <end position="92"/>
    </location>
</feature>